<reference evidence="1" key="1">
    <citation type="journal article" date="2019" name="PLoS Negl. Trop. Dis.">
        <title>Revisiting the worldwide diversity of Leptospira species in the environment.</title>
        <authorList>
            <person name="Vincent A.T."/>
            <person name="Schiettekatte O."/>
            <person name="Bourhy P."/>
            <person name="Veyrier F.J."/>
            <person name="Picardeau M."/>
        </authorList>
    </citation>
    <scope>NUCLEOTIDE SEQUENCE [LARGE SCALE GENOMIC DNA]</scope>
    <source>
        <strain evidence="1">201702451</strain>
    </source>
</reference>
<sequence>MGRLKKIINYLVFQYLMLKMNHELLKTKSTIRKTEVNDLMIVHYNPEVNSVENFIPSLEKSVSDPYKALNGYPPMVLVMPFGMQFSSINWDNFAEMLTYDQKKALRNALIRKQDLKIVTA</sequence>
<accession>A0A4Z0ZW39</accession>
<dbReference type="EMBL" id="RQGH01000035">
    <property type="protein sequence ID" value="TGL58607.1"/>
    <property type="molecule type" value="Genomic_DNA"/>
</dbReference>
<keyword evidence="2" id="KW-1185">Reference proteome</keyword>
<dbReference type="RefSeq" id="WP_135645074.1">
    <property type="nucleotide sequence ID" value="NZ_RQGH01000035.1"/>
</dbReference>
<evidence type="ECO:0000313" key="1">
    <source>
        <dbReference type="EMBL" id="TGL58607.1"/>
    </source>
</evidence>
<evidence type="ECO:0000313" key="2">
    <source>
        <dbReference type="Proteomes" id="UP000297567"/>
    </source>
</evidence>
<name>A0A4Z0ZW39_9LEPT</name>
<dbReference type="AlphaFoldDB" id="A0A4Z0ZW39"/>
<gene>
    <name evidence="1" type="ORF">EHQ62_17070</name>
</gene>
<proteinExistence type="predicted"/>
<protein>
    <submittedName>
        <fullName evidence="1">Uncharacterized protein</fullName>
    </submittedName>
</protein>
<organism evidence="1 2">
    <name type="scientific">Leptospira jelokensis</name>
    <dbReference type="NCBI Taxonomy" id="2484931"/>
    <lineage>
        <taxon>Bacteria</taxon>
        <taxon>Pseudomonadati</taxon>
        <taxon>Spirochaetota</taxon>
        <taxon>Spirochaetia</taxon>
        <taxon>Leptospirales</taxon>
        <taxon>Leptospiraceae</taxon>
        <taxon>Leptospira</taxon>
    </lineage>
</organism>
<dbReference type="Proteomes" id="UP000297567">
    <property type="component" value="Unassembled WGS sequence"/>
</dbReference>
<comment type="caution">
    <text evidence="1">The sequence shown here is derived from an EMBL/GenBank/DDBJ whole genome shotgun (WGS) entry which is preliminary data.</text>
</comment>